<comment type="similarity">
    <text evidence="2">Belongs to the amino acid-polyamine-organocation (APC) superfamily. Amino acid transporter (AAT) (TC 2.A.3.1) family.</text>
</comment>
<proteinExistence type="inferred from homology"/>
<dbReference type="PANTHER" id="PTHR43495:SF2">
    <property type="entry name" value="D-SERINE_D-ALANINE_GLYCINE TRANSPORTER"/>
    <property type="match status" value="1"/>
</dbReference>
<feature type="transmembrane region" description="Helical" evidence="9">
    <location>
        <begin position="340"/>
        <end position="361"/>
    </location>
</feature>
<dbReference type="GO" id="GO:0006865">
    <property type="term" value="P:amino acid transport"/>
    <property type="evidence" value="ECO:0007669"/>
    <property type="project" value="UniProtKB-KW"/>
</dbReference>
<dbReference type="GO" id="GO:0055085">
    <property type="term" value="P:transmembrane transport"/>
    <property type="evidence" value="ECO:0007669"/>
    <property type="project" value="InterPro"/>
</dbReference>
<evidence type="ECO:0000256" key="9">
    <source>
        <dbReference type="SAM" id="Phobius"/>
    </source>
</evidence>
<gene>
    <name evidence="11" type="ORF">QN215_01440</name>
</gene>
<feature type="transmembrane region" description="Helical" evidence="9">
    <location>
        <begin position="245"/>
        <end position="264"/>
    </location>
</feature>
<feature type="transmembrane region" description="Helical" evidence="9">
    <location>
        <begin position="204"/>
        <end position="224"/>
    </location>
</feature>
<evidence type="ECO:0000256" key="7">
    <source>
        <dbReference type="ARBA" id="ARBA00022989"/>
    </source>
</evidence>
<evidence type="ECO:0000259" key="10">
    <source>
        <dbReference type="Pfam" id="PF00324"/>
    </source>
</evidence>
<dbReference type="RefSeq" id="WP_369344373.1">
    <property type="nucleotide sequence ID" value="NZ_CP129674.1"/>
</dbReference>
<sequence>MAQTQPTINKDGTHRSLSNRHVQMIAIGGTIGTGLFLGAGTTISQTGPSVLLVYLILGLFFFLMMRGIGEMLYADPSQHTFVAYIGKYLGHRMGQFAGWTYWLGLVFLSMAELTAIGNYVQFWLPKVPAWLIELCVLAVLVLLNLSTARLFGETEFWFAMIKIVAIIALIATGIFMTINHASTPLGHAAVSNLFIDLHAFPKGFMAFAAAFPMVFFAFQGIEFISITIGEAKSPRTIIRKAVNNTLIRILLFYICSLAVIMMIVPWKSIQPDRSPFVQVFELAGLPAAAAVINAVVLTAAASALNSSIFSAGRHLYQIATEAKSHHGFNDFLAKISRNGIPAHGIVISGMLVLLAPFLSLFRGVSGAFTIVTGVSSDLYIVVYILAMLAHRRYRKSADFTPNGFLMPAYSITSPLSIAFFGLIFLSLFVMPDDRAGAFGAIVWCLIFFVFYAFQARHERHNRHSQGMESLPDSKPTD</sequence>
<name>A0AB39U7A3_9BIFI</name>
<feature type="transmembrane region" description="Helical" evidence="9">
    <location>
        <begin position="127"/>
        <end position="145"/>
    </location>
</feature>
<evidence type="ECO:0000256" key="6">
    <source>
        <dbReference type="ARBA" id="ARBA00022970"/>
    </source>
</evidence>
<evidence type="ECO:0000256" key="8">
    <source>
        <dbReference type="ARBA" id="ARBA00023136"/>
    </source>
</evidence>
<dbReference type="AlphaFoldDB" id="A0AB39U7A3"/>
<evidence type="ECO:0000313" key="11">
    <source>
        <dbReference type="EMBL" id="XDS44827.1"/>
    </source>
</evidence>
<dbReference type="InterPro" id="IPR004840">
    <property type="entry name" value="Amino_acid_permease_CS"/>
</dbReference>
<dbReference type="Gene3D" id="1.20.1740.10">
    <property type="entry name" value="Amino acid/polyamine transporter I"/>
    <property type="match status" value="1"/>
</dbReference>
<keyword evidence="4" id="KW-1003">Cell membrane</keyword>
<feature type="transmembrane region" description="Helical" evidence="9">
    <location>
        <begin position="21"/>
        <end position="43"/>
    </location>
</feature>
<organism evidence="11">
    <name type="scientific">Bifidobacterium aquikefiricola</name>
    <dbReference type="NCBI Taxonomy" id="3059038"/>
    <lineage>
        <taxon>Bacteria</taxon>
        <taxon>Bacillati</taxon>
        <taxon>Actinomycetota</taxon>
        <taxon>Actinomycetes</taxon>
        <taxon>Bifidobacteriales</taxon>
        <taxon>Bifidobacteriaceae</taxon>
        <taxon>Bifidobacterium</taxon>
    </lineage>
</organism>
<evidence type="ECO:0000256" key="5">
    <source>
        <dbReference type="ARBA" id="ARBA00022692"/>
    </source>
</evidence>
<dbReference type="PIRSF" id="PIRSF006060">
    <property type="entry name" value="AA_transporter"/>
    <property type="match status" value="1"/>
</dbReference>
<evidence type="ECO:0000256" key="2">
    <source>
        <dbReference type="ARBA" id="ARBA00008583"/>
    </source>
</evidence>
<keyword evidence="7 9" id="KW-1133">Transmembrane helix</keyword>
<dbReference type="FunFam" id="1.20.1740.10:FF:000001">
    <property type="entry name" value="Amino acid permease"/>
    <property type="match status" value="1"/>
</dbReference>
<dbReference type="GO" id="GO:0005886">
    <property type="term" value="C:plasma membrane"/>
    <property type="evidence" value="ECO:0007669"/>
    <property type="project" value="UniProtKB-SubCell"/>
</dbReference>
<protein>
    <submittedName>
        <fullName evidence="11">Amino acid permease</fullName>
    </submittedName>
</protein>
<keyword evidence="6" id="KW-0029">Amino-acid transport</keyword>
<keyword evidence="8 9" id="KW-0472">Membrane</keyword>
<accession>A0AB39U7A3</accession>
<feature type="transmembrane region" description="Helical" evidence="9">
    <location>
        <begin position="284"/>
        <end position="304"/>
    </location>
</feature>
<feature type="transmembrane region" description="Helical" evidence="9">
    <location>
        <begin position="408"/>
        <end position="429"/>
    </location>
</feature>
<dbReference type="PROSITE" id="PS00218">
    <property type="entry name" value="AMINO_ACID_PERMEASE_1"/>
    <property type="match status" value="1"/>
</dbReference>
<feature type="transmembrane region" description="Helical" evidence="9">
    <location>
        <begin position="49"/>
        <end position="68"/>
    </location>
</feature>
<dbReference type="KEGG" id="baqk:QN215_01440"/>
<comment type="subcellular location">
    <subcellularLocation>
        <location evidence="1">Cell membrane</location>
        <topology evidence="1">Multi-pass membrane protein</topology>
    </subcellularLocation>
</comment>
<feature type="transmembrane region" description="Helical" evidence="9">
    <location>
        <begin position="367"/>
        <end position="388"/>
    </location>
</feature>
<dbReference type="Pfam" id="PF00324">
    <property type="entry name" value="AA_permease"/>
    <property type="match status" value="1"/>
</dbReference>
<keyword evidence="3" id="KW-0813">Transport</keyword>
<keyword evidence="5 9" id="KW-0812">Transmembrane</keyword>
<dbReference type="InterPro" id="IPR004841">
    <property type="entry name" value="AA-permease/SLC12A_dom"/>
</dbReference>
<feature type="domain" description="Amino acid permease/ SLC12A" evidence="10">
    <location>
        <begin position="21"/>
        <end position="459"/>
    </location>
</feature>
<reference evidence="11" key="1">
    <citation type="submission" date="2023-07" db="EMBL/GenBank/DDBJ databases">
        <title>Bifidobacterium aquikefiriaerophilum sp. nov. and Bifidobacterium eccum sp. nov., isolated from water kefir.</title>
        <authorList>
            <person name="Breselge S."/>
            <person name="Bellassi P."/>
            <person name="Barcenilla C."/>
            <person name="Alvarez-Ordonez A."/>
            <person name="Morelli L."/>
            <person name="Cotter P.D."/>
        </authorList>
    </citation>
    <scope>NUCLEOTIDE SEQUENCE</scope>
    <source>
        <strain evidence="11">WK041_4_12</strain>
    </source>
</reference>
<feature type="transmembrane region" description="Helical" evidence="9">
    <location>
        <begin position="157"/>
        <end position="178"/>
    </location>
</feature>
<evidence type="ECO:0000256" key="4">
    <source>
        <dbReference type="ARBA" id="ARBA00022475"/>
    </source>
</evidence>
<evidence type="ECO:0000256" key="1">
    <source>
        <dbReference type="ARBA" id="ARBA00004651"/>
    </source>
</evidence>
<feature type="transmembrane region" description="Helical" evidence="9">
    <location>
        <begin position="99"/>
        <end position="121"/>
    </location>
</feature>
<evidence type="ECO:0000256" key="3">
    <source>
        <dbReference type="ARBA" id="ARBA00022448"/>
    </source>
</evidence>
<feature type="transmembrane region" description="Helical" evidence="9">
    <location>
        <begin position="435"/>
        <end position="453"/>
    </location>
</feature>
<dbReference type="EMBL" id="CP129674">
    <property type="protein sequence ID" value="XDS44827.1"/>
    <property type="molecule type" value="Genomic_DNA"/>
</dbReference>
<dbReference type="PANTHER" id="PTHR43495">
    <property type="entry name" value="GABA PERMEASE"/>
    <property type="match status" value="1"/>
</dbReference>